<dbReference type="EMBL" id="NLAX01000701">
    <property type="protein sequence ID" value="PKS07260.1"/>
    <property type="molecule type" value="Genomic_DNA"/>
</dbReference>
<dbReference type="GO" id="GO:0006882">
    <property type="term" value="P:intracellular zinc ion homeostasis"/>
    <property type="evidence" value="ECO:0007669"/>
    <property type="project" value="TreeGrafter"/>
</dbReference>
<evidence type="ECO:0000313" key="8">
    <source>
        <dbReference type="EMBL" id="PKS07260.1"/>
    </source>
</evidence>
<dbReference type="VEuPathDB" id="FungiDB:jhhlp_005862"/>
<dbReference type="GO" id="GO:0016020">
    <property type="term" value="C:membrane"/>
    <property type="evidence" value="ECO:0007669"/>
    <property type="project" value="UniProtKB-SubCell"/>
</dbReference>
<evidence type="ECO:0000256" key="7">
    <source>
        <dbReference type="SAM" id="Phobius"/>
    </source>
</evidence>
<keyword evidence="5 7" id="KW-0472">Membrane</keyword>
<comment type="caution">
    <text evidence="8">The sequence shown here is derived from an EMBL/GenBank/DDBJ whole genome shotgun (WGS) entry which is preliminary data.</text>
</comment>
<evidence type="ECO:0000256" key="5">
    <source>
        <dbReference type="ARBA" id="ARBA00023136"/>
    </source>
</evidence>
<keyword evidence="4 7" id="KW-1133">Transmembrane helix</keyword>
<organism evidence="8 9">
    <name type="scientific">Lomentospora prolificans</name>
    <dbReference type="NCBI Taxonomy" id="41688"/>
    <lineage>
        <taxon>Eukaryota</taxon>
        <taxon>Fungi</taxon>
        <taxon>Dikarya</taxon>
        <taxon>Ascomycota</taxon>
        <taxon>Pezizomycotina</taxon>
        <taxon>Sordariomycetes</taxon>
        <taxon>Hypocreomycetidae</taxon>
        <taxon>Microascales</taxon>
        <taxon>Microascaceae</taxon>
        <taxon>Lomentospora</taxon>
    </lineage>
</organism>
<evidence type="ECO:0000256" key="1">
    <source>
        <dbReference type="ARBA" id="ARBA00004141"/>
    </source>
</evidence>
<dbReference type="STRING" id="41688.A0A2N3N498"/>
<feature type="transmembrane region" description="Helical" evidence="7">
    <location>
        <begin position="267"/>
        <end position="289"/>
    </location>
</feature>
<dbReference type="PANTHER" id="PTHR20855">
    <property type="entry name" value="ADIPOR/PROGESTIN RECEPTOR-RELATED"/>
    <property type="match status" value="1"/>
</dbReference>
<evidence type="ECO:0000256" key="2">
    <source>
        <dbReference type="ARBA" id="ARBA00007018"/>
    </source>
</evidence>
<dbReference type="GO" id="GO:0038023">
    <property type="term" value="F:signaling receptor activity"/>
    <property type="evidence" value="ECO:0007669"/>
    <property type="project" value="TreeGrafter"/>
</dbReference>
<evidence type="ECO:0000256" key="6">
    <source>
        <dbReference type="PIRSR" id="PIRSR604254-1"/>
    </source>
</evidence>
<comment type="subcellular location">
    <subcellularLocation>
        <location evidence="1">Membrane</location>
        <topology evidence="1">Multi-pass membrane protein</topology>
    </subcellularLocation>
</comment>
<keyword evidence="9" id="KW-1185">Reference proteome</keyword>
<evidence type="ECO:0000256" key="3">
    <source>
        <dbReference type="ARBA" id="ARBA00022692"/>
    </source>
</evidence>
<evidence type="ECO:0000256" key="4">
    <source>
        <dbReference type="ARBA" id="ARBA00022989"/>
    </source>
</evidence>
<feature type="binding site" evidence="6">
    <location>
        <position position="165"/>
    </location>
    <ligand>
        <name>Zn(2+)</name>
        <dbReference type="ChEBI" id="CHEBI:29105"/>
    </ligand>
</feature>
<dbReference type="InterPro" id="IPR004254">
    <property type="entry name" value="AdipoR/HlyIII-related"/>
</dbReference>
<dbReference type="OrthoDB" id="529367at2759"/>
<keyword evidence="6" id="KW-0479">Metal-binding</keyword>
<keyword evidence="3 7" id="KW-0812">Transmembrane</keyword>
<gene>
    <name evidence="8" type="ORF">jhhlp_005862</name>
</gene>
<comment type="similarity">
    <text evidence="2">Belongs to the ADIPOR family.</text>
</comment>
<keyword evidence="6" id="KW-0862">Zinc</keyword>
<accession>A0A2N3N498</accession>
<feature type="transmembrane region" description="Helical" evidence="7">
    <location>
        <begin position="240"/>
        <end position="261"/>
    </location>
</feature>
<reference evidence="8 9" key="1">
    <citation type="journal article" date="2017" name="G3 (Bethesda)">
        <title>First Draft Genome Sequence of the Pathogenic Fungus Lomentospora prolificans (Formerly Scedosporium prolificans).</title>
        <authorList>
            <person name="Luo R."/>
            <person name="Zimin A."/>
            <person name="Workman R."/>
            <person name="Fan Y."/>
            <person name="Pertea G."/>
            <person name="Grossman N."/>
            <person name="Wear M.P."/>
            <person name="Jia B."/>
            <person name="Miller H."/>
            <person name="Casadevall A."/>
            <person name="Timp W."/>
            <person name="Zhang S.X."/>
            <person name="Salzberg S.L."/>
        </authorList>
    </citation>
    <scope>NUCLEOTIDE SEQUENCE [LARGE SCALE GENOMIC DNA]</scope>
    <source>
        <strain evidence="8 9">JHH-5317</strain>
    </source>
</reference>
<protein>
    <submittedName>
        <fullName evidence="8">Uncharacterized protein</fullName>
    </submittedName>
</protein>
<dbReference type="GO" id="GO:0046872">
    <property type="term" value="F:metal ion binding"/>
    <property type="evidence" value="ECO:0007669"/>
    <property type="project" value="UniProtKB-KW"/>
</dbReference>
<sequence length="340" mass="37361">MRIGQEPAVVVRENTTDLRFRKEMTKAAVEIREIDLTIQTREVEIPAGDVGKLMQGRRRRLLLWKELRSCAARGSAVEDGCVANGSRRACGSVMECVKSWTYLHNESVNIWSHLIGAVIFFYLPYYMFTVAIPPRYAIATTEDIVVCSAWFLGVAICFVLSVCFHTLMAHSETLYQKTLQLDFQGVLILMTGSTLSMTTYTTCLSPAHRLAHHLVNLTLGLSASLATTSPALGEVHLGRYRAVLFALFGGGVFVLPIWWAWREDAVGLGVPFTLGTAFFNALGMGAYMIRVSSGGVRPPKSRRIAVLALAVLPARETKANRDAFGAEDDAVSGKVVAREV</sequence>
<evidence type="ECO:0000313" key="9">
    <source>
        <dbReference type="Proteomes" id="UP000233524"/>
    </source>
</evidence>
<name>A0A2N3N498_9PEZI</name>
<feature type="transmembrane region" description="Helical" evidence="7">
    <location>
        <begin position="108"/>
        <end position="128"/>
    </location>
</feature>
<proteinExistence type="inferred from homology"/>
<dbReference type="InParanoid" id="A0A2N3N498"/>
<dbReference type="PANTHER" id="PTHR20855:SF52">
    <property type="entry name" value="ADIPONECTIN RECEPTOR PROTEIN"/>
    <property type="match status" value="1"/>
</dbReference>
<feature type="transmembrane region" description="Helical" evidence="7">
    <location>
        <begin position="148"/>
        <end position="169"/>
    </location>
</feature>
<dbReference type="Pfam" id="PF03006">
    <property type="entry name" value="HlyIII"/>
    <property type="match status" value="1"/>
</dbReference>
<dbReference type="AlphaFoldDB" id="A0A2N3N498"/>
<dbReference type="Proteomes" id="UP000233524">
    <property type="component" value="Unassembled WGS sequence"/>
</dbReference>